<evidence type="ECO:0000256" key="5">
    <source>
        <dbReference type="SAM" id="MobiDB-lite"/>
    </source>
</evidence>
<evidence type="ECO:0000313" key="7">
    <source>
        <dbReference type="EMBL" id="ROT70045.1"/>
    </source>
</evidence>
<proteinExistence type="predicted"/>
<dbReference type="EMBL" id="QCYY01002480">
    <property type="protein sequence ID" value="ROT70045.1"/>
    <property type="molecule type" value="Genomic_DNA"/>
</dbReference>
<evidence type="ECO:0000313" key="8">
    <source>
        <dbReference type="Proteomes" id="UP000283509"/>
    </source>
</evidence>
<gene>
    <name evidence="7" type="ORF">C7M84_011691</name>
</gene>
<feature type="transmembrane region" description="Helical" evidence="6">
    <location>
        <begin position="23"/>
        <end position="42"/>
    </location>
</feature>
<feature type="transmembrane region" description="Helical" evidence="6">
    <location>
        <begin position="501"/>
        <end position="520"/>
    </location>
</feature>
<protein>
    <submittedName>
        <fullName evidence="7">Putative sugar transporter protein 5</fullName>
    </submittedName>
</protein>
<keyword evidence="7" id="KW-0762">Sugar transport</keyword>
<keyword evidence="2 6" id="KW-0812">Transmembrane</keyword>
<feature type="region of interest" description="Disordered" evidence="5">
    <location>
        <begin position="286"/>
        <end position="350"/>
    </location>
</feature>
<keyword evidence="4 6" id="KW-0472">Membrane</keyword>
<organism evidence="7 8">
    <name type="scientific">Penaeus vannamei</name>
    <name type="common">Whiteleg shrimp</name>
    <name type="synonym">Litopenaeus vannamei</name>
    <dbReference type="NCBI Taxonomy" id="6689"/>
    <lineage>
        <taxon>Eukaryota</taxon>
        <taxon>Metazoa</taxon>
        <taxon>Ecdysozoa</taxon>
        <taxon>Arthropoda</taxon>
        <taxon>Crustacea</taxon>
        <taxon>Multicrustacea</taxon>
        <taxon>Malacostraca</taxon>
        <taxon>Eumalacostraca</taxon>
        <taxon>Eucarida</taxon>
        <taxon>Decapoda</taxon>
        <taxon>Dendrobranchiata</taxon>
        <taxon>Penaeoidea</taxon>
        <taxon>Penaeidae</taxon>
        <taxon>Penaeus</taxon>
    </lineage>
</organism>
<keyword evidence="3 6" id="KW-1133">Transmembrane helix</keyword>
<reference evidence="7 8" key="1">
    <citation type="submission" date="2018-04" db="EMBL/GenBank/DDBJ databases">
        <authorList>
            <person name="Zhang X."/>
            <person name="Yuan J."/>
            <person name="Li F."/>
            <person name="Xiang J."/>
        </authorList>
    </citation>
    <scope>NUCLEOTIDE SEQUENCE [LARGE SCALE GENOMIC DNA]</scope>
    <source>
        <tissue evidence="7">Muscle</tissue>
    </source>
</reference>
<keyword evidence="8" id="KW-1185">Reference proteome</keyword>
<name>A0A3R7M2K4_PENVA</name>
<dbReference type="InterPro" id="IPR036259">
    <property type="entry name" value="MFS_trans_sf"/>
</dbReference>
<dbReference type="InterPro" id="IPR050549">
    <property type="entry name" value="MFS_Trehalose_Transporter"/>
</dbReference>
<keyword evidence="7" id="KW-0813">Transport</keyword>
<feature type="transmembrane region" description="Helical" evidence="6">
    <location>
        <begin position="557"/>
        <end position="580"/>
    </location>
</feature>
<reference evidence="7 8" key="2">
    <citation type="submission" date="2019-01" db="EMBL/GenBank/DDBJ databases">
        <title>The decoding of complex shrimp genome reveals the adaptation for benthos swimmer, frequently molting mechanism and breeding impact on genome.</title>
        <authorList>
            <person name="Sun Y."/>
            <person name="Gao Y."/>
            <person name="Yu Y."/>
        </authorList>
    </citation>
    <scope>NUCLEOTIDE SEQUENCE [LARGE SCALE GENOMIC DNA]</scope>
    <source>
        <tissue evidence="7">Muscle</tissue>
    </source>
</reference>
<feature type="transmembrane region" description="Helical" evidence="6">
    <location>
        <begin position="156"/>
        <end position="175"/>
    </location>
</feature>
<dbReference type="PROSITE" id="PS00217">
    <property type="entry name" value="SUGAR_TRANSPORT_2"/>
    <property type="match status" value="1"/>
</dbReference>
<feature type="compositionally biased region" description="Gly residues" evidence="5">
    <location>
        <begin position="297"/>
        <end position="311"/>
    </location>
</feature>
<dbReference type="SUPFAM" id="SSF103473">
    <property type="entry name" value="MFS general substrate transporter"/>
    <property type="match status" value="1"/>
</dbReference>
<dbReference type="GO" id="GO:0022857">
    <property type="term" value="F:transmembrane transporter activity"/>
    <property type="evidence" value="ECO:0007669"/>
    <property type="project" value="InterPro"/>
</dbReference>
<feature type="compositionally biased region" description="Basic and acidic residues" evidence="5">
    <location>
        <begin position="321"/>
        <end position="337"/>
    </location>
</feature>
<dbReference type="Pfam" id="PF00083">
    <property type="entry name" value="Sugar_tr"/>
    <property type="match status" value="2"/>
</dbReference>
<accession>A0A3R7M2K4</accession>
<feature type="transmembrane region" description="Helical" evidence="6">
    <location>
        <begin position="465"/>
        <end position="481"/>
    </location>
</feature>
<comment type="subcellular location">
    <subcellularLocation>
        <location evidence="1">Membrane</location>
        <topology evidence="1">Multi-pass membrane protein</topology>
    </subcellularLocation>
</comment>
<feature type="transmembrane region" description="Helical" evidence="6">
    <location>
        <begin position="532"/>
        <end position="551"/>
    </location>
</feature>
<evidence type="ECO:0000256" key="2">
    <source>
        <dbReference type="ARBA" id="ARBA00022692"/>
    </source>
</evidence>
<feature type="compositionally biased region" description="Gly residues" evidence="5">
    <location>
        <begin position="621"/>
        <end position="636"/>
    </location>
</feature>
<feature type="compositionally biased region" description="Basic and acidic residues" evidence="5">
    <location>
        <begin position="286"/>
        <end position="296"/>
    </location>
</feature>
<dbReference type="Proteomes" id="UP000283509">
    <property type="component" value="Unassembled WGS sequence"/>
</dbReference>
<evidence type="ECO:0000256" key="4">
    <source>
        <dbReference type="ARBA" id="ARBA00023136"/>
    </source>
</evidence>
<comment type="caution">
    <text evidence="7">The sequence shown here is derived from an EMBL/GenBank/DDBJ whole genome shotgun (WGS) entry which is preliminary data.</text>
</comment>
<feature type="region of interest" description="Disordered" evidence="5">
    <location>
        <begin position="621"/>
        <end position="647"/>
    </location>
</feature>
<dbReference type="InterPro" id="IPR005829">
    <property type="entry name" value="Sugar_transporter_CS"/>
</dbReference>
<dbReference type="PANTHER" id="PTHR48021">
    <property type="match status" value="1"/>
</dbReference>
<evidence type="ECO:0000256" key="1">
    <source>
        <dbReference type="ARBA" id="ARBA00004141"/>
    </source>
</evidence>
<feature type="transmembrane region" description="Helical" evidence="6">
    <location>
        <begin position="71"/>
        <end position="93"/>
    </location>
</feature>
<evidence type="ECO:0000256" key="3">
    <source>
        <dbReference type="ARBA" id="ARBA00022989"/>
    </source>
</evidence>
<dbReference type="Gene3D" id="1.20.1250.20">
    <property type="entry name" value="MFS general substrate transporter like domains"/>
    <property type="match status" value="2"/>
</dbReference>
<evidence type="ECO:0000256" key="6">
    <source>
        <dbReference type="SAM" id="Phobius"/>
    </source>
</evidence>
<sequence>MPDSESGRVESVKDRRKRLVKQTCLVALASLGHLAIGSNITFPSVAVSDLERCNTTITGGQLALTDTEKDMMGSLVSLGSLPGAWLAGILMAVIGRRYSMILSGVVCFASWVGVALLPTPTSLLVARAVAGIASGSMSVAGNTYAVEMADVEIRGAMALIPTVTLMLGQVLTVVVGYVARYYVVALVCSAIPLAYVVAMVLLPESPAFLAVKGHEKRARKTLLRLRGEHADVDAEIEGFRDDAGAEGGSLWRGLLKADVARALGAVCGLFLVQAFTGTEVWWRGEEGRRGRRKGEGAGRGGGSLHGWVGTGGEEEVGEGGGEEREGGGRGGEGKEVGREEEEAGSSSPYSPFISVPLPPYSPIYHFLSPLIPPFISSSSSLFPHSSISLPPYSPIHQFLLAGYFVFTVNASFYIPIISSSPLFPHSSVPLPPLFPSSVPLLLDSPIHQFLLPPPRRLLRVHGERLFLHSYYFLFPLIPPFISSSSSLFPHLSLPLFPYSPIHQFLLAGYFVFTVNASRFFKEAGSSVDEDLAAIIVMVVQFLVKIIASLLMDRIGRRMSLFVSFAMMVPFLIVMSVYVGLTDSDVSGRTLRPAFHPLAWARRGSAGADEVLAGGGLGAAGEAGAGRGERGAGGGGRPQPLRVGPPGGHDAVPRRVILRRESRASYSGQRVLPDVGSVPGEQHMHFYKYDGQFRGAASLHSDAGRTHASWDVWILRRCVCDWNPLYLLLQGKRRGSR</sequence>
<feature type="transmembrane region" description="Helical" evidence="6">
    <location>
        <begin position="100"/>
        <end position="118"/>
    </location>
</feature>
<feature type="transmembrane region" description="Helical" evidence="6">
    <location>
        <begin position="181"/>
        <end position="202"/>
    </location>
</feature>
<dbReference type="GO" id="GO:0016020">
    <property type="term" value="C:membrane"/>
    <property type="evidence" value="ECO:0007669"/>
    <property type="project" value="UniProtKB-SubCell"/>
</dbReference>
<dbReference type="InterPro" id="IPR005828">
    <property type="entry name" value="MFS_sugar_transport-like"/>
</dbReference>
<dbReference type="PANTHER" id="PTHR48021:SF89">
    <property type="entry name" value="FI02132P-RELATED"/>
    <property type="match status" value="1"/>
</dbReference>
<dbReference type="OrthoDB" id="6335699at2759"/>
<dbReference type="AlphaFoldDB" id="A0A3R7M2K4"/>